<name>A0A0E9WM21_ANGAN</name>
<evidence type="ECO:0000313" key="2">
    <source>
        <dbReference type="EMBL" id="JAH91387.1"/>
    </source>
</evidence>
<sequence length="141" mass="16459">MTTSTLTKHKHAKHIRTRAQKEVRVQLSTPSCKVAVIFFFFFCLLDARDFYFEELNTYLTHARTPKLTGQSNLHTTSSQESSFLVFRLFAFDFRHQREPNTPAQTGFQERKRTKRVSQSQRSTENSVQKMNGLDLPCQPEL</sequence>
<reference evidence="2" key="1">
    <citation type="submission" date="2014-11" db="EMBL/GenBank/DDBJ databases">
        <authorList>
            <person name="Amaro Gonzalez C."/>
        </authorList>
    </citation>
    <scope>NUCLEOTIDE SEQUENCE</scope>
</reference>
<protein>
    <submittedName>
        <fullName evidence="2">Uncharacterized protein</fullName>
    </submittedName>
</protein>
<evidence type="ECO:0000256" key="1">
    <source>
        <dbReference type="SAM" id="MobiDB-lite"/>
    </source>
</evidence>
<proteinExistence type="predicted"/>
<organism evidence="2">
    <name type="scientific">Anguilla anguilla</name>
    <name type="common">European freshwater eel</name>
    <name type="synonym">Muraena anguilla</name>
    <dbReference type="NCBI Taxonomy" id="7936"/>
    <lineage>
        <taxon>Eukaryota</taxon>
        <taxon>Metazoa</taxon>
        <taxon>Chordata</taxon>
        <taxon>Craniata</taxon>
        <taxon>Vertebrata</taxon>
        <taxon>Euteleostomi</taxon>
        <taxon>Actinopterygii</taxon>
        <taxon>Neopterygii</taxon>
        <taxon>Teleostei</taxon>
        <taxon>Anguilliformes</taxon>
        <taxon>Anguillidae</taxon>
        <taxon>Anguilla</taxon>
    </lineage>
</organism>
<dbReference type="AlphaFoldDB" id="A0A0E9WM21"/>
<feature type="compositionally biased region" description="Polar residues" evidence="1">
    <location>
        <begin position="116"/>
        <end position="129"/>
    </location>
</feature>
<dbReference type="EMBL" id="GBXM01017190">
    <property type="protein sequence ID" value="JAH91387.1"/>
    <property type="molecule type" value="Transcribed_RNA"/>
</dbReference>
<feature type="region of interest" description="Disordered" evidence="1">
    <location>
        <begin position="97"/>
        <end position="141"/>
    </location>
</feature>
<accession>A0A0E9WM21</accession>
<reference evidence="2" key="2">
    <citation type="journal article" date="2015" name="Fish Shellfish Immunol.">
        <title>Early steps in the European eel (Anguilla anguilla)-Vibrio vulnificus interaction in the gills: Role of the RtxA13 toxin.</title>
        <authorList>
            <person name="Callol A."/>
            <person name="Pajuelo D."/>
            <person name="Ebbesson L."/>
            <person name="Teles M."/>
            <person name="MacKenzie S."/>
            <person name="Amaro C."/>
        </authorList>
    </citation>
    <scope>NUCLEOTIDE SEQUENCE</scope>
</reference>